<dbReference type="OrthoDB" id="3799394at2759"/>
<evidence type="ECO:0000313" key="3">
    <source>
        <dbReference type="RefSeq" id="XP_021852849.1"/>
    </source>
</evidence>
<proteinExistence type="predicted"/>
<name>A0A9R0JZI1_SPIOL</name>
<accession>A0A9R0JZI1</accession>
<dbReference type="GeneID" id="110792356"/>
<dbReference type="RefSeq" id="XP_021852849.1">
    <property type="nucleotide sequence ID" value="XM_021997157.2"/>
</dbReference>
<protein>
    <submittedName>
        <fullName evidence="3">Uncharacterized protein</fullName>
    </submittedName>
</protein>
<dbReference type="AlphaFoldDB" id="A0A9R0JZI1"/>
<dbReference type="KEGG" id="soe:110792356"/>
<feature type="chain" id="PRO_5040250467" evidence="1">
    <location>
        <begin position="29"/>
        <end position="124"/>
    </location>
</feature>
<keyword evidence="1" id="KW-0732">Signal</keyword>
<dbReference type="Proteomes" id="UP000813463">
    <property type="component" value="Chromosome 4"/>
</dbReference>
<reference evidence="3" key="2">
    <citation type="submission" date="2025-08" db="UniProtKB">
        <authorList>
            <consortium name="RefSeq"/>
        </authorList>
    </citation>
    <scope>IDENTIFICATION</scope>
    <source>
        <tissue evidence="3">Leaf</tissue>
    </source>
</reference>
<gene>
    <name evidence="3" type="primary">LOC110792356</name>
</gene>
<feature type="signal peptide" evidence="1">
    <location>
        <begin position="1"/>
        <end position="28"/>
    </location>
</feature>
<reference evidence="2" key="1">
    <citation type="journal article" date="2021" name="Nat. Commun.">
        <title>Genomic analyses provide insights into spinach domestication and the genetic basis of agronomic traits.</title>
        <authorList>
            <person name="Cai X."/>
            <person name="Sun X."/>
            <person name="Xu C."/>
            <person name="Sun H."/>
            <person name="Wang X."/>
            <person name="Ge C."/>
            <person name="Zhang Z."/>
            <person name="Wang Q."/>
            <person name="Fei Z."/>
            <person name="Jiao C."/>
            <person name="Wang Q."/>
        </authorList>
    </citation>
    <scope>NUCLEOTIDE SEQUENCE [LARGE SCALE GENOMIC DNA]</scope>
    <source>
        <strain evidence="2">cv. Varoflay</strain>
    </source>
</reference>
<organism evidence="2 3">
    <name type="scientific">Spinacia oleracea</name>
    <name type="common">Spinach</name>
    <dbReference type="NCBI Taxonomy" id="3562"/>
    <lineage>
        <taxon>Eukaryota</taxon>
        <taxon>Viridiplantae</taxon>
        <taxon>Streptophyta</taxon>
        <taxon>Embryophyta</taxon>
        <taxon>Tracheophyta</taxon>
        <taxon>Spermatophyta</taxon>
        <taxon>Magnoliopsida</taxon>
        <taxon>eudicotyledons</taxon>
        <taxon>Gunneridae</taxon>
        <taxon>Pentapetalae</taxon>
        <taxon>Caryophyllales</taxon>
        <taxon>Chenopodiaceae</taxon>
        <taxon>Chenopodioideae</taxon>
        <taxon>Anserineae</taxon>
        <taxon>Spinacia</taxon>
    </lineage>
</organism>
<sequence length="124" mass="12925">MARATTSTSFIITIVLVVLLNTSAPAVAVVNEPCRGPNEVCGGFVGFECCAGLDCRLEGDFSESDRSGVCVPPDQSCPTAGQLCGITGTGVLCCRGLECVPDVDFPTLPGICRTTGNRFIKLTY</sequence>
<evidence type="ECO:0000313" key="2">
    <source>
        <dbReference type="Proteomes" id="UP000813463"/>
    </source>
</evidence>
<evidence type="ECO:0000256" key="1">
    <source>
        <dbReference type="SAM" id="SignalP"/>
    </source>
</evidence>
<keyword evidence="2" id="KW-1185">Reference proteome</keyword>